<dbReference type="PANTHER" id="PTHR47074:SF70">
    <property type="entry name" value="OS07G0513450 PROTEIN"/>
    <property type="match status" value="1"/>
</dbReference>
<dbReference type="SUPFAM" id="SSF53098">
    <property type="entry name" value="Ribonuclease H-like"/>
    <property type="match status" value="1"/>
</dbReference>
<evidence type="ECO:0000313" key="2">
    <source>
        <dbReference type="EMBL" id="KAF8650267.1"/>
    </source>
</evidence>
<dbReference type="InterPro" id="IPR036397">
    <property type="entry name" value="RNaseH_sf"/>
</dbReference>
<dbReference type="InterPro" id="IPR052929">
    <property type="entry name" value="RNase_H-like_EbsB-rel"/>
</dbReference>
<evidence type="ECO:0000259" key="1">
    <source>
        <dbReference type="Pfam" id="PF13456"/>
    </source>
</evidence>
<keyword evidence="3" id="KW-1185">Reference proteome</keyword>
<dbReference type="PANTHER" id="PTHR47074">
    <property type="entry name" value="BNAC02G40300D PROTEIN"/>
    <property type="match status" value="1"/>
</dbReference>
<gene>
    <name evidence="2" type="ORF">HU200_064026</name>
</gene>
<protein>
    <recommendedName>
        <fullName evidence="1">RNase H type-1 domain-containing protein</fullName>
    </recommendedName>
</protein>
<dbReference type="GO" id="GO:0004523">
    <property type="term" value="F:RNA-DNA hybrid ribonuclease activity"/>
    <property type="evidence" value="ECO:0007669"/>
    <property type="project" value="InterPro"/>
</dbReference>
<comment type="caution">
    <text evidence="2">The sequence shown here is derived from an EMBL/GenBank/DDBJ whole genome shotgun (WGS) entry which is preliminary data.</text>
</comment>
<dbReference type="CDD" id="cd06222">
    <property type="entry name" value="RNase_H_like"/>
    <property type="match status" value="1"/>
</dbReference>
<dbReference type="Pfam" id="PF13456">
    <property type="entry name" value="RVT_3"/>
    <property type="match status" value="1"/>
</dbReference>
<evidence type="ECO:0000313" key="3">
    <source>
        <dbReference type="Proteomes" id="UP000636709"/>
    </source>
</evidence>
<feature type="domain" description="RNase H type-1" evidence="1">
    <location>
        <begin position="91"/>
        <end position="213"/>
    </location>
</feature>
<dbReference type="InterPro" id="IPR044730">
    <property type="entry name" value="RNase_H-like_dom_plant"/>
</dbReference>
<dbReference type="EMBL" id="JACEFO010002736">
    <property type="protein sequence ID" value="KAF8650267.1"/>
    <property type="molecule type" value="Genomic_DNA"/>
</dbReference>
<dbReference type="GO" id="GO:0003676">
    <property type="term" value="F:nucleic acid binding"/>
    <property type="evidence" value="ECO:0007669"/>
    <property type="project" value="InterPro"/>
</dbReference>
<dbReference type="Gene3D" id="3.30.420.10">
    <property type="entry name" value="Ribonuclease H-like superfamily/Ribonuclease H"/>
    <property type="match status" value="1"/>
</dbReference>
<proteinExistence type="predicted"/>
<reference evidence="2" key="1">
    <citation type="submission" date="2020-07" db="EMBL/GenBank/DDBJ databases">
        <title>Genome sequence and genetic diversity analysis of an under-domesticated orphan crop, white fonio (Digitaria exilis).</title>
        <authorList>
            <person name="Bennetzen J.L."/>
            <person name="Chen S."/>
            <person name="Ma X."/>
            <person name="Wang X."/>
            <person name="Yssel A.E.J."/>
            <person name="Chaluvadi S.R."/>
            <person name="Johnson M."/>
            <person name="Gangashetty P."/>
            <person name="Hamidou F."/>
            <person name="Sanogo M.D."/>
            <person name="Zwaenepoel A."/>
            <person name="Wallace J."/>
            <person name="Van De Peer Y."/>
            <person name="Van Deynze A."/>
        </authorList>
    </citation>
    <scope>NUCLEOTIDE SEQUENCE</scope>
    <source>
        <tissue evidence="2">Leaves</tissue>
    </source>
</reference>
<dbReference type="Proteomes" id="UP000636709">
    <property type="component" value="Unassembled WGS sequence"/>
</dbReference>
<sequence>MPNTWIGQEVVKTLLSMDDHKRVNSVMLMWAWWDARNKANAGEGSPEIDEVLRRATLMTVDAEVLSPQQTCKLQKRKAKWKPPKPDILKVNVDGAYLQSEKVGGWGYNVRTSDGDAVLAGAGRLPAVHDALCAEMHACLRALEACSDQGMARVEVESDCAVLVSALSSSSYDLSTAGVLFQEARLFISLNFESVVFKFCPRSSNGCAHELARYGLSRDPDQDCVWLDPLPEFVSNLVARDLAESVVNE</sequence>
<name>A0A835A2R4_9POAL</name>
<dbReference type="InterPro" id="IPR002156">
    <property type="entry name" value="RNaseH_domain"/>
</dbReference>
<dbReference type="OrthoDB" id="696189at2759"/>
<dbReference type="AlphaFoldDB" id="A0A835A2R4"/>
<dbReference type="InterPro" id="IPR012337">
    <property type="entry name" value="RNaseH-like_sf"/>
</dbReference>
<accession>A0A835A2R4</accession>
<organism evidence="2 3">
    <name type="scientific">Digitaria exilis</name>
    <dbReference type="NCBI Taxonomy" id="1010633"/>
    <lineage>
        <taxon>Eukaryota</taxon>
        <taxon>Viridiplantae</taxon>
        <taxon>Streptophyta</taxon>
        <taxon>Embryophyta</taxon>
        <taxon>Tracheophyta</taxon>
        <taxon>Spermatophyta</taxon>
        <taxon>Magnoliopsida</taxon>
        <taxon>Liliopsida</taxon>
        <taxon>Poales</taxon>
        <taxon>Poaceae</taxon>
        <taxon>PACMAD clade</taxon>
        <taxon>Panicoideae</taxon>
        <taxon>Panicodae</taxon>
        <taxon>Paniceae</taxon>
        <taxon>Anthephorinae</taxon>
        <taxon>Digitaria</taxon>
    </lineage>
</organism>